<name>A0A8H4FCR7_COLGL</name>
<dbReference type="PROSITE" id="PS50297">
    <property type="entry name" value="ANK_REP_REGION"/>
    <property type="match status" value="1"/>
</dbReference>
<dbReference type="RefSeq" id="XP_045256434.1">
    <property type="nucleotide sequence ID" value="XM_045409189.1"/>
</dbReference>
<evidence type="ECO:0000256" key="2">
    <source>
        <dbReference type="PROSITE-ProRule" id="PRU00023"/>
    </source>
</evidence>
<dbReference type="InterPro" id="IPR056884">
    <property type="entry name" value="NPHP3-like_N"/>
</dbReference>
<dbReference type="InterPro" id="IPR036770">
    <property type="entry name" value="Ankyrin_rpt-contain_sf"/>
</dbReference>
<dbReference type="AlphaFoldDB" id="A0A8H4FCR7"/>
<evidence type="ECO:0000259" key="4">
    <source>
        <dbReference type="Pfam" id="PF22939"/>
    </source>
</evidence>
<dbReference type="EMBL" id="WVTB01000117">
    <property type="protein sequence ID" value="KAF3797270.1"/>
    <property type="molecule type" value="Genomic_DNA"/>
</dbReference>
<feature type="domain" description="Nephrocystin 3-like N-terminal" evidence="5">
    <location>
        <begin position="245"/>
        <end position="404"/>
    </location>
</feature>
<dbReference type="InterPro" id="IPR031352">
    <property type="entry name" value="SesA"/>
</dbReference>
<dbReference type="InterPro" id="IPR002110">
    <property type="entry name" value="Ankyrin_rpt"/>
</dbReference>
<dbReference type="SUPFAM" id="SSF52540">
    <property type="entry name" value="P-loop containing nucleoside triphosphate hydrolases"/>
    <property type="match status" value="1"/>
</dbReference>
<dbReference type="Gene3D" id="1.25.40.20">
    <property type="entry name" value="Ankyrin repeat-containing domain"/>
    <property type="match status" value="2"/>
</dbReference>
<evidence type="ECO:0000256" key="1">
    <source>
        <dbReference type="ARBA" id="ARBA00022737"/>
    </source>
</evidence>
<dbReference type="PANTHER" id="PTHR10039:SF14">
    <property type="entry name" value="NACHT DOMAIN-CONTAINING PROTEIN"/>
    <property type="match status" value="1"/>
</dbReference>
<proteinExistence type="predicted"/>
<dbReference type="Pfam" id="PF17107">
    <property type="entry name" value="SesA"/>
    <property type="match status" value="1"/>
</dbReference>
<protein>
    <recommendedName>
        <fullName evidence="8">NACHT-NTPase and P-loop NTPases N-terminal domain-containing protein</fullName>
    </recommendedName>
</protein>
<dbReference type="PROSITE" id="PS50088">
    <property type="entry name" value="ANK_REPEAT"/>
    <property type="match status" value="1"/>
</dbReference>
<dbReference type="InterPro" id="IPR027417">
    <property type="entry name" value="P-loop_NTPase"/>
</dbReference>
<gene>
    <name evidence="6" type="ORF">GCG54_00009241</name>
</gene>
<dbReference type="Proteomes" id="UP000613401">
    <property type="component" value="Unassembled WGS sequence"/>
</dbReference>
<sequence length="1042" mass="116255">MAEVIGIVGSVVGILAGAELAYQKLKSIKGLPEAFSEVALRVPLAQQILRDVEDRSREALEEAAMAVLPIVKSCKGNAEALKTTLEKLDPGETTLAWNQQVDRYMSLIKSRGKKGRVEDLLKKIFQDIYTLASHHAIKSASSEQLDRLKEAIEKVGEVRKSVPDELLEGGTRVSISHGGQGPMLNQVGDYTTTWNNFGSGNINNISGDAHFGPTLAQKRREVLRDLNCSSYEDHKDRNPEAMPKTCAWFTKHPTFQSWIASPIERFLWVSADPGCGKSVLAKHMIDRELKTSRVIYFFFKDGLDDQDNAESALKCLIHQLLKGDSSLFTDEVLKSFEELGPKRFAAFSSLWDIFTQISTHAVNTICIMDGLDECEASGWSRMAKALGDLYENGKINMRFILFSRPYSQIRRAIRKGRIPHINLRGEDEIEIGKISTEIDIVIRQKVKALLQESRLSKEEYEKVVQRLTKVRNRTYLWIHVICDMLETLERVESNSLEGFLDRLPETVEDAYDKILRQSADVQVARTILHIVVAAARPLSVEEMAMAMAVNGHQSFEGEFSVMRTDAFVEGMRNICGLFVVVIQKNVHLIHQTAREFLTRDVPHGRRLEWEACLNSKESNRIIARICVWYLLNIGHQCPPVIRNDPKTLASFAKRHVLPHKLASHLGIGCVIKAVLAESVSTLPAEQSSGSRTPLFRATTSGSHNIVKMIFKRRSKHRVPTDLEHLSTGETLIIASNNGLDSVVETVLRNGRRDVHEQDARTALMGAVEGGHDSIVRLLLSSEANGNTTFLRKPKRWKFQTYRQDALRLASKRGRQTTVKIILESGKIELNVEDLMETIRHGYADIVSMLLETDKVYLNSQDRIGSTPLSCAAAHGHVDVAKLLLDTGEVDVNSQDCDGNTPLFSALENTSFKIVEMLLATDNIDTNARNKRGETLLAVAVKKGCADVVSLLLTVDNIRENHLNPELVSSAAMTNDLSLFRILHEKGDAELGMSSSEIQEESPFDVALNSGANRVFEYLLDAGRLDGELHLATNAAPHFSYEL</sequence>
<comment type="caution">
    <text evidence="6">The sequence shown here is derived from an EMBL/GenBank/DDBJ whole genome shotgun (WGS) entry which is preliminary data.</text>
</comment>
<reference evidence="6" key="2">
    <citation type="submission" date="2020-03" db="EMBL/GenBank/DDBJ databases">
        <authorList>
            <person name="Fu F.-F."/>
            <person name="Chen J."/>
        </authorList>
    </citation>
    <scope>NUCLEOTIDE SEQUENCE</scope>
    <source>
        <strain evidence="6">Lc1</strain>
    </source>
</reference>
<evidence type="ECO:0000313" key="7">
    <source>
        <dbReference type="Proteomes" id="UP000613401"/>
    </source>
</evidence>
<evidence type="ECO:0000313" key="6">
    <source>
        <dbReference type="EMBL" id="KAF3797270.1"/>
    </source>
</evidence>
<feature type="repeat" description="ANK" evidence="2">
    <location>
        <begin position="863"/>
        <end position="887"/>
    </location>
</feature>
<evidence type="ECO:0000259" key="5">
    <source>
        <dbReference type="Pfam" id="PF24883"/>
    </source>
</evidence>
<feature type="domain" description="GPI inositol-deacylase winged helix" evidence="4">
    <location>
        <begin position="517"/>
        <end position="600"/>
    </location>
</feature>
<organism evidence="6 7">
    <name type="scientific">Colletotrichum gloeosporioides</name>
    <name type="common">Anthracnose fungus</name>
    <name type="synonym">Glomerella cingulata</name>
    <dbReference type="NCBI Taxonomy" id="474922"/>
    <lineage>
        <taxon>Eukaryota</taxon>
        <taxon>Fungi</taxon>
        <taxon>Dikarya</taxon>
        <taxon>Ascomycota</taxon>
        <taxon>Pezizomycotina</taxon>
        <taxon>Sordariomycetes</taxon>
        <taxon>Hypocreomycetidae</taxon>
        <taxon>Glomerellales</taxon>
        <taxon>Glomerellaceae</taxon>
        <taxon>Colletotrichum</taxon>
        <taxon>Colletotrichum gloeosporioides species complex</taxon>
    </lineage>
</organism>
<evidence type="ECO:0000259" key="3">
    <source>
        <dbReference type="Pfam" id="PF17107"/>
    </source>
</evidence>
<dbReference type="SUPFAM" id="SSF48403">
    <property type="entry name" value="Ankyrin repeat"/>
    <property type="match status" value="2"/>
</dbReference>
<keyword evidence="1" id="KW-0677">Repeat</keyword>
<dbReference type="Gene3D" id="3.40.50.300">
    <property type="entry name" value="P-loop containing nucleotide triphosphate hydrolases"/>
    <property type="match status" value="1"/>
</dbReference>
<reference evidence="6" key="1">
    <citation type="journal article" date="2020" name="Phytopathology">
        <title>Genome sequence and comparative analysis of Colletotrichum gloeosporioides isolated from Liriodendron leaves.</title>
        <authorList>
            <person name="Fu F.F."/>
            <person name="Hao Z."/>
            <person name="Wang P."/>
            <person name="Lu Y."/>
            <person name="Xue L.J."/>
            <person name="Wei G."/>
            <person name="Tian Y."/>
            <person name="Baishi H."/>
            <person name="Xu H."/>
            <person name="Shi J."/>
            <person name="Cheng T."/>
            <person name="Wang G."/>
            <person name="Yi Y."/>
            <person name="Chen J."/>
        </authorList>
    </citation>
    <scope>NUCLEOTIDE SEQUENCE</scope>
    <source>
        <strain evidence="6">Lc1</strain>
    </source>
</reference>
<evidence type="ECO:0008006" key="8">
    <source>
        <dbReference type="Google" id="ProtNLM"/>
    </source>
</evidence>
<keyword evidence="7" id="KW-1185">Reference proteome</keyword>
<feature type="domain" description="NACHT-NTPase and P-loop NTPases N-terminal" evidence="3">
    <location>
        <begin position="8"/>
        <end position="131"/>
    </location>
</feature>
<keyword evidence="2" id="KW-0040">ANK repeat</keyword>
<dbReference type="Pfam" id="PF12796">
    <property type="entry name" value="Ank_2"/>
    <property type="match status" value="2"/>
</dbReference>
<dbReference type="PANTHER" id="PTHR10039">
    <property type="entry name" value="AMELOGENIN"/>
    <property type="match status" value="1"/>
</dbReference>
<dbReference type="GeneID" id="69016374"/>
<dbReference type="InterPro" id="IPR054471">
    <property type="entry name" value="GPIID_WHD"/>
</dbReference>
<dbReference type="Pfam" id="PF22939">
    <property type="entry name" value="WHD_GPIID"/>
    <property type="match status" value="1"/>
</dbReference>
<dbReference type="Pfam" id="PF24883">
    <property type="entry name" value="NPHP3_N"/>
    <property type="match status" value="1"/>
</dbReference>
<dbReference type="SMART" id="SM00248">
    <property type="entry name" value="ANK"/>
    <property type="match status" value="7"/>
</dbReference>
<accession>A0A8H4FCR7</accession>